<sequence>MVNNTDFSYLPSVEFDKKFQKDIEYEKLKTFEVKKTKENDLKPWMNKFKEKLREHLTKEYTSSNIELRQKRCRDLDYWVRDVQGKMSDLLRNDQLLSDCISSFKSDINSIFPIKERFGCERYQDDDANLEVRKKLDDYCENREYIHGLMKTENNKNFCLKYSKYIRENEIFFLNNEKSKCTHKYLNPEHCIINEKCTIENKPITFPEIKCDHYDVSYASDNNSLQNKVLLTIPITLGICALFLFLYKYTPLSSLLLNGKLKRKINDFITEERQEILEDNEEYSPQYTENIESSIGYHMISN</sequence>
<evidence type="ECO:0000256" key="1">
    <source>
        <dbReference type="SAM" id="Phobius"/>
    </source>
</evidence>
<keyword evidence="1" id="KW-0812">Transmembrane</keyword>
<keyword evidence="1" id="KW-1133">Transmembrane helix</keyword>
<organism evidence="2 3">
    <name type="scientific">Plasmodium ovale</name>
    <name type="common">malaria parasite P. ovale</name>
    <dbReference type="NCBI Taxonomy" id="36330"/>
    <lineage>
        <taxon>Eukaryota</taxon>
        <taxon>Sar</taxon>
        <taxon>Alveolata</taxon>
        <taxon>Apicomplexa</taxon>
        <taxon>Aconoidasida</taxon>
        <taxon>Haemosporida</taxon>
        <taxon>Plasmodiidae</taxon>
        <taxon>Plasmodium</taxon>
        <taxon>Plasmodium (Plasmodium)</taxon>
    </lineage>
</organism>
<keyword evidence="3" id="KW-1185">Reference proteome</keyword>
<reference evidence="2 3" key="1">
    <citation type="submission" date="2016-06" db="EMBL/GenBank/DDBJ databases">
        <authorList>
            <consortium name="Pathogen Informatics"/>
        </authorList>
    </citation>
    <scope>NUCLEOTIDE SEQUENCE [LARGE SCALE GENOMIC DNA]</scope>
    <source>
        <strain evidence="2">PocGH01</strain>
    </source>
</reference>
<dbReference type="AlphaFoldDB" id="A0A1D3JCM7"/>
<dbReference type="VEuPathDB" id="PlasmoDB:PocGH01_00026400"/>
<evidence type="ECO:0000313" key="3">
    <source>
        <dbReference type="Proteomes" id="UP000242942"/>
    </source>
</evidence>
<proteinExistence type="predicted"/>
<dbReference type="EMBL" id="FLRI01000110">
    <property type="protein sequence ID" value="SBT83447.1"/>
    <property type="molecule type" value="Genomic_DNA"/>
</dbReference>
<name>A0A1D3JCM7_PLAOA</name>
<feature type="transmembrane region" description="Helical" evidence="1">
    <location>
        <begin position="228"/>
        <end position="246"/>
    </location>
</feature>
<dbReference type="Proteomes" id="UP000242942">
    <property type="component" value="Unassembled WGS sequence"/>
</dbReference>
<dbReference type="VEuPathDB" id="PlasmoDB:POWCR01_000073000"/>
<protein>
    <submittedName>
        <fullName evidence="2">PIR protein</fullName>
    </submittedName>
</protein>
<gene>
    <name evidence="2" type="primary">PocGH01_00026400</name>
    <name evidence="2" type="ORF">POCGH01_00026400</name>
</gene>
<accession>A0A1D3JCM7</accession>
<keyword evidence="1" id="KW-0472">Membrane</keyword>
<evidence type="ECO:0000313" key="2">
    <source>
        <dbReference type="EMBL" id="SBT83447.1"/>
    </source>
</evidence>